<organism evidence="3 4">
    <name type="scientific">Leucobacter albus</name>
    <dbReference type="NCBI Taxonomy" id="272210"/>
    <lineage>
        <taxon>Bacteria</taxon>
        <taxon>Bacillati</taxon>
        <taxon>Actinomycetota</taxon>
        <taxon>Actinomycetes</taxon>
        <taxon>Micrococcales</taxon>
        <taxon>Microbacteriaceae</taxon>
        <taxon>Leucobacter</taxon>
    </lineage>
</organism>
<proteinExistence type="predicted"/>
<dbReference type="Gene3D" id="3.30.1540.10">
    <property type="entry name" value="formyl-coa transferase, domain 3"/>
    <property type="match status" value="1"/>
</dbReference>
<dbReference type="PANTHER" id="PTHR48207:SF3">
    <property type="entry name" value="SUCCINATE--HYDROXYMETHYLGLUTARATE COA-TRANSFERASE"/>
    <property type="match status" value="1"/>
</dbReference>
<dbReference type="Gene3D" id="3.40.50.10540">
    <property type="entry name" value="Crotonobetainyl-coa:carnitine coa-transferase, domain 1"/>
    <property type="match status" value="1"/>
</dbReference>
<evidence type="ECO:0000256" key="1">
    <source>
        <dbReference type="ARBA" id="ARBA00022679"/>
    </source>
</evidence>
<name>A0ABW3TS88_9MICO</name>
<accession>A0ABW3TS88</accession>
<evidence type="ECO:0000256" key="2">
    <source>
        <dbReference type="SAM" id="MobiDB-lite"/>
    </source>
</evidence>
<dbReference type="Pfam" id="PF02515">
    <property type="entry name" value="CoA_transf_3"/>
    <property type="match status" value="1"/>
</dbReference>
<dbReference type="InterPro" id="IPR003673">
    <property type="entry name" value="CoA-Trfase_fam_III"/>
</dbReference>
<dbReference type="PANTHER" id="PTHR48207">
    <property type="entry name" value="SUCCINATE--HYDROXYMETHYLGLUTARATE COA-TRANSFERASE"/>
    <property type="match status" value="1"/>
</dbReference>
<protein>
    <submittedName>
        <fullName evidence="3">CaiB/BaiF CoA transferase family protein</fullName>
    </submittedName>
</protein>
<dbReference type="InterPro" id="IPR050483">
    <property type="entry name" value="CoA-transferase_III_domain"/>
</dbReference>
<dbReference type="InterPro" id="IPR023606">
    <property type="entry name" value="CoA-Trfase_III_dom_1_sf"/>
</dbReference>
<keyword evidence="4" id="KW-1185">Reference proteome</keyword>
<comment type="caution">
    <text evidence="3">The sequence shown here is derived from an EMBL/GenBank/DDBJ whole genome shotgun (WGS) entry which is preliminary data.</text>
</comment>
<evidence type="ECO:0000313" key="4">
    <source>
        <dbReference type="Proteomes" id="UP001597181"/>
    </source>
</evidence>
<dbReference type="GO" id="GO:0016740">
    <property type="term" value="F:transferase activity"/>
    <property type="evidence" value="ECO:0007669"/>
    <property type="project" value="UniProtKB-KW"/>
</dbReference>
<gene>
    <name evidence="3" type="ORF">ACFQ3U_11505</name>
</gene>
<dbReference type="EMBL" id="JBHTLY010000005">
    <property type="protein sequence ID" value="MFD1202519.1"/>
    <property type="molecule type" value="Genomic_DNA"/>
</dbReference>
<feature type="region of interest" description="Disordered" evidence="2">
    <location>
        <begin position="405"/>
        <end position="426"/>
    </location>
</feature>
<sequence>MLPLSSLRIIDLSRALAGPLCTALLADLGADILKVESGRGGDPARSWPPFEGSHSLYFDSVNRNKRSIALDLYSPAGTEILDRLIAGADALVENFKPGTLAAMGYTDERLRELNPELVVASVTGYGDTGPLSDRPGLDQVIQAVSGITSITGPADSSGYRVGLPIVDLTSGMSAAIGLLAALLGRAKHGSAAAPTDRVSTSLYETALSLSVFQGQGALTLGTPPRPQGNDHPSITPYGVFETGTEPIVLAVTTAAHWRSFCAAIGGPELEHDPRFATSRDRTEHREELRPLLTELLARDSAEAWIEALNAVGIPCGAIQNYAQVLAHPHTEALGMIRDTVRGDGSALRVIRGPLNLNGAATDVRLPPPGFGEHGAEVLAELGIADSELAALLADGVVVGGAASAAPGGSASVTPGGAGAAASGAAK</sequence>
<dbReference type="RefSeq" id="WP_343960488.1">
    <property type="nucleotide sequence ID" value="NZ_BAAAKZ010000008.1"/>
</dbReference>
<keyword evidence="1 3" id="KW-0808">Transferase</keyword>
<evidence type="ECO:0000313" key="3">
    <source>
        <dbReference type="EMBL" id="MFD1202519.1"/>
    </source>
</evidence>
<dbReference type="InterPro" id="IPR044855">
    <property type="entry name" value="CoA-Trfase_III_dom3_sf"/>
</dbReference>
<dbReference type="Proteomes" id="UP001597181">
    <property type="component" value="Unassembled WGS sequence"/>
</dbReference>
<dbReference type="SUPFAM" id="SSF89796">
    <property type="entry name" value="CoA-transferase family III (CaiB/BaiF)"/>
    <property type="match status" value="1"/>
</dbReference>
<reference evidence="4" key="1">
    <citation type="journal article" date="2019" name="Int. J. Syst. Evol. Microbiol.">
        <title>The Global Catalogue of Microorganisms (GCM) 10K type strain sequencing project: providing services to taxonomists for standard genome sequencing and annotation.</title>
        <authorList>
            <consortium name="The Broad Institute Genomics Platform"/>
            <consortium name="The Broad Institute Genome Sequencing Center for Infectious Disease"/>
            <person name="Wu L."/>
            <person name="Ma J."/>
        </authorList>
    </citation>
    <scope>NUCLEOTIDE SEQUENCE [LARGE SCALE GENOMIC DNA]</scope>
    <source>
        <strain evidence="4">CCUG 50213</strain>
    </source>
</reference>